<reference evidence="1 2" key="1">
    <citation type="submission" date="2016-10" db="EMBL/GenBank/DDBJ databases">
        <authorList>
            <person name="de Groot N.N."/>
        </authorList>
    </citation>
    <scope>NUCLEOTIDE SEQUENCE [LARGE SCALE GENOMIC DNA]</scope>
    <source>
        <strain evidence="1 2">DSM 18346</strain>
    </source>
</reference>
<dbReference type="RefSeq" id="WP_090553301.1">
    <property type="nucleotide sequence ID" value="NZ_FNFP01000003.1"/>
</dbReference>
<dbReference type="EMBL" id="FNFP01000003">
    <property type="protein sequence ID" value="SDK66872.1"/>
    <property type="molecule type" value="Genomic_DNA"/>
</dbReference>
<dbReference type="OrthoDB" id="2721428at2"/>
<dbReference type="Proteomes" id="UP000198718">
    <property type="component" value="Unassembled WGS sequence"/>
</dbReference>
<sequence>MTPNEIKRLEEFLEDSFGAGVYFRELRLSNEEMEYVKRKYPRAELKKCVTRECSDGKIWWEVNLLSNQKNFSKEIKIEKNKVTIEEGA</sequence>
<organism evidence="1 2">
    <name type="scientific">Natronincola ferrireducens</name>
    <dbReference type="NCBI Taxonomy" id="393762"/>
    <lineage>
        <taxon>Bacteria</taxon>
        <taxon>Bacillati</taxon>
        <taxon>Bacillota</taxon>
        <taxon>Clostridia</taxon>
        <taxon>Peptostreptococcales</taxon>
        <taxon>Natronincolaceae</taxon>
        <taxon>Natronincola</taxon>
    </lineage>
</organism>
<accession>A0A1G9DSS1</accession>
<evidence type="ECO:0000313" key="1">
    <source>
        <dbReference type="EMBL" id="SDK66872.1"/>
    </source>
</evidence>
<proteinExistence type="predicted"/>
<keyword evidence="2" id="KW-1185">Reference proteome</keyword>
<evidence type="ECO:0000313" key="2">
    <source>
        <dbReference type="Proteomes" id="UP000198718"/>
    </source>
</evidence>
<gene>
    <name evidence="1" type="ORF">SAMN05660472_01720</name>
</gene>
<name>A0A1G9DSS1_9FIRM</name>
<protein>
    <submittedName>
        <fullName evidence="1">Uncharacterized protein</fullName>
    </submittedName>
</protein>
<dbReference type="AlphaFoldDB" id="A0A1G9DSS1"/>